<evidence type="ECO:0000313" key="2">
    <source>
        <dbReference type="Proteomes" id="UP001186974"/>
    </source>
</evidence>
<proteinExistence type="predicted"/>
<comment type="caution">
    <text evidence="1">The sequence shown here is derived from an EMBL/GenBank/DDBJ whole genome shotgun (WGS) entry which is preliminary data.</text>
</comment>
<accession>A0ACC3D5R0</accession>
<gene>
    <name evidence="1" type="ORF">LTS18_004407</name>
</gene>
<organism evidence="1 2">
    <name type="scientific">Coniosporium uncinatum</name>
    <dbReference type="NCBI Taxonomy" id="93489"/>
    <lineage>
        <taxon>Eukaryota</taxon>
        <taxon>Fungi</taxon>
        <taxon>Dikarya</taxon>
        <taxon>Ascomycota</taxon>
        <taxon>Pezizomycotina</taxon>
        <taxon>Dothideomycetes</taxon>
        <taxon>Dothideomycetes incertae sedis</taxon>
        <taxon>Coniosporium</taxon>
    </lineage>
</organism>
<dbReference type="Proteomes" id="UP001186974">
    <property type="component" value="Unassembled WGS sequence"/>
</dbReference>
<reference evidence="1" key="1">
    <citation type="submission" date="2024-09" db="EMBL/GenBank/DDBJ databases">
        <title>Black Yeasts Isolated from many extreme environments.</title>
        <authorList>
            <person name="Coleine C."/>
            <person name="Stajich J.E."/>
            <person name="Selbmann L."/>
        </authorList>
    </citation>
    <scope>NUCLEOTIDE SEQUENCE</scope>
    <source>
        <strain evidence="1">CCFEE 5737</strain>
    </source>
</reference>
<name>A0ACC3D5R0_9PEZI</name>
<dbReference type="EMBL" id="JAWDJW010007360">
    <property type="protein sequence ID" value="KAK3062301.1"/>
    <property type="molecule type" value="Genomic_DNA"/>
</dbReference>
<protein>
    <submittedName>
        <fullName evidence="1">Uncharacterized protein</fullName>
    </submittedName>
</protein>
<sequence length="324" mass="36496">MQLTPPSATLDLTVDYDASELAVFRRITKTYITSYRTLNVFVDLEIEISEADRHRTAFQRYTTHPNLWTRLYGTSFYASVCVPSWVCFWDPTQNKCPREPFSEGGLGRQKVPDEAGVVNGSYERLSGQYCAAGGKPAITNCYLADEDVIRAQGFTADTIEVVGKMFPFRCKEAVRLSILYGKVVTANARSERRAPEATWSIFGDSDSDTDTALRETCQGRRFFKTKKGRWGIGNCNLVIGDSICVLFGSDVPLILGYANHRGPLWYHEGECRRGCNRLKHIDCCIPELHRIVGQAYVEGLMQYEGNIDEDIATGEVEVKDFFLE</sequence>
<evidence type="ECO:0000313" key="1">
    <source>
        <dbReference type="EMBL" id="KAK3062301.1"/>
    </source>
</evidence>
<keyword evidence="2" id="KW-1185">Reference proteome</keyword>